<dbReference type="RefSeq" id="WP_129885945.1">
    <property type="nucleotide sequence ID" value="NZ_CP035758.1"/>
</dbReference>
<gene>
    <name evidence="2" type="ORF">EPA93_04760</name>
</gene>
<dbReference type="InterPro" id="IPR006121">
    <property type="entry name" value="HMA_dom"/>
</dbReference>
<dbReference type="GO" id="GO:0046872">
    <property type="term" value="F:metal ion binding"/>
    <property type="evidence" value="ECO:0007669"/>
    <property type="project" value="InterPro"/>
</dbReference>
<dbReference type="EMBL" id="CP035758">
    <property type="protein sequence ID" value="QBD75346.1"/>
    <property type="molecule type" value="Genomic_DNA"/>
</dbReference>
<dbReference type="KEGG" id="kbs:EPA93_04760"/>
<proteinExistence type="predicted"/>
<evidence type="ECO:0000313" key="3">
    <source>
        <dbReference type="Proteomes" id="UP000290365"/>
    </source>
</evidence>
<keyword evidence="3" id="KW-1185">Reference proteome</keyword>
<reference evidence="2 3" key="1">
    <citation type="submission" date="2019-01" db="EMBL/GenBank/DDBJ databases">
        <title>Ktedonosporobacter rubrisoli SCAWS-G2.</title>
        <authorList>
            <person name="Huang Y."/>
            <person name="Yan B."/>
        </authorList>
    </citation>
    <scope>NUCLEOTIDE SEQUENCE [LARGE SCALE GENOMIC DNA]</scope>
    <source>
        <strain evidence="2 3">SCAWS-G2</strain>
    </source>
</reference>
<dbReference type="OrthoDB" id="9801832at2"/>
<dbReference type="InterPro" id="IPR036163">
    <property type="entry name" value="HMA_dom_sf"/>
</dbReference>
<organism evidence="2 3">
    <name type="scientific">Ktedonosporobacter rubrisoli</name>
    <dbReference type="NCBI Taxonomy" id="2509675"/>
    <lineage>
        <taxon>Bacteria</taxon>
        <taxon>Bacillati</taxon>
        <taxon>Chloroflexota</taxon>
        <taxon>Ktedonobacteria</taxon>
        <taxon>Ktedonobacterales</taxon>
        <taxon>Ktedonosporobacteraceae</taxon>
        <taxon>Ktedonosporobacter</taxon>
    </lineage>
</organism>
<dbReference type="Proteomes" id="UP000290365">
    <property type="component" value="Chromosome"/>
</dbReference>
<feature type="domain" description="HMA" evidence="1">
    <location>
        <begin position="38"/>
        <end position="104"/>
    </location>
</feature>
<sequence>MSNVLLTSGLAVLFPASSVRICSERMLTTTREQTVMHEYVTLTLPKIGCQGCIKKIVSALDTVPTVEVVETSLPAKSVSLRYESSKTSIAHIESALQPLGHVIERCEVQQKELPPA</sequence>
<protein>
    <submittedName>
        <fullName evidence="2">Copper chaperone</fullName>
    </submittedName>
</protein>
<evidence type="ECO:0000259" key="1">
    <source>
        <dbReference type="PROSITE" id="PS50846"/>
    </source>
</evidence>
<dbReference type="PROSITE" id="PS50846">
    <property type="entry name" value="HMA_2"/>
    <property type="match status" value="1"/>
</dbReference>
<dbReference type="Gene3D" id="3.30.70.100">
    <property type="match status" value="1"/>
</dbReference>
<name>A0A4P6JL09_KTERU</name>
<accession>A0A4P6JL09</accession>
<dbReference type="Pfam" id="PF00403">
    <property type="entry name" value="HMA"/>
    <property type="match status" value="1"/>
</dbReference>
<evidence type="ECO:0000313" key="2">
    <source>
        <dbReference type="EMBL" id="QBD75346.1"/>
    </source>
</evidence>
<dbReference type="AlphaFoldDB" id="A0A4P6JL09"/>
<dbReference type="SUPFAM" id="SSF55008">
    <property type="entry name" value="HMA, heavy metal-associated domain"/>
    <property type="match status" value="1"/>
</dbReference>